<dbReference type="OrthoDB" id="2445620at2759"/>
<reference evidence="1" key="1">
    <citation type="journal article" date="2020" name="Fungal Divers.">
        <title>Resolving the Mortierellaceae phylogeny through synthesis of multi-gene phylogenetics and phylogenomics.</title>
        <authorList>
            <person name="Vandepol N."/>
            <person name="Liber J."/>
            <person name="Desiro A."/>
            <person name="Na H."/>
            <person name="Kennedy M."/>
            <person name="Barry K."/>
            <person name="Grigoriev I.V."/>
            <person name="Miller A.N."/>
            <person name="O'Donnell K."/>
            <person name="Stajich J.E."/>
            <person name="Bonito G."/>
        </authorList>
    </citation>
    <scope>NUCLEOTIDE SEQUENCE</scope>
    <source>
        <strain evidence="1">MES-2147</strain>
    </source>
</reference>
<dbReference type="Proteomes" id="UP000749646">
    <property type="component" value="Unassembled WGS sequence"/>
</dbReference>
<comment type="caution">
    <text evidence="1">The sequence shown here is derived from an EMBL/GenBank/DDBJ whole genome shotgun (WGS) entry which is preliminary data.</text>
</comment>
<protein>
    <submittedName>
        <fullName evidence="1">Uncharacterized protein</fullName>
    </submittedName>
</protein>
<feature type="non-terminal residue" evidence="1">
    <location>
        <position position="367"/>
    </location>
</feature>
<name>A0A9P6MFF0_9FUNG</name>
<dbReference type="EMBL" id="JAAAHW010001196">
    <property type="protein sequence ID" value="KAF9996273.1"/>
    <property type="molecule type" value="Genomic_DNA"/>
</dbReference>
<accession>A0A9P6MFF0</accession>
<feature type="non-terminal residue" evidence="1">
    <location>
        <position position="1"/>
    </location>
</feature>
<evidence type="ECO:0000313" key="1">
    <source>
        <dbReference type="EMBL" id="KAF9996273.1"/>
    </source>
</evidence>
<sequence>WRIKEHPNLNIPKDLRFSVNVTYDAEPDTTGSFDFVLPSEKLAELDKDRSCDLKLEELVVIQPHEGEAKIELTLSNCEDVHQSEYSGLQVDFVELTPFTGNNVGQSDPHKDLMERAARPQFTIDAMESPAFEIDGYRTGTTPNHPITRLAWSQDGMFLASLALGDDTVYITVWDMKYIEDPSNPPADTSILHKSCATAAVRFVNERPDHEVKLRDLSIGLAISPNGDHVAIYQEPIVGQWADGSSLGKCDFQFCLLNKNPDNSVALDISEMTGKPRNGTILDRNPDVPHKMLNSFIGYGVFMTETEDCDWGMDGVDVALYGNLGVKDSTEEAGSGNDKAPSITTNTLFVTCNGIYIDVFKVTPKTWT</sequence>
<keyword evidence="2" id="KW-1185">Reference proteome</keyword>
<organism evidence="1 2">
    <name type="scientific">Modicella reniformis</name>
    <dbReference type="NCBI Taxonomy" id="1440133"/>
    <lineage>
        <taxon>Eukaryota</taxon>
        <taxon>Fungi</taxon>
        <taxon>Fungi incertae sedis</taxon>
        <taxon>Mucoromycota</taxon>
        <taxon>Mortierellomycotina</taxon>
        <taxon>Mortierellomycetes</taxon>
        <taxon>Mortierellales</taxon>
        <taxon>Mortierellaceae</taxon>
        <taxon>Modicella</taxon>
    </lineage>
</organism>
<gene>
    <name evidence="1" type="ORF">BGZ65_008139</name>
</gene>
<dbReference type="AlphaFoldDB" id="A0A9P6MFF0"/>
<evidence type="ECO:0000313" key="2">
    <source>
        <dbReference type="Proteomes" id="UP000749646"/>
    </source>
</evidence>
<dbReference type="SUPFAM" id="SSF117289">
    <property type="entry name" value="Nucleoporin domain"/>
    <property type="match status" value="1"/>
</dbReference>
<proteinExistence type="predicted"/>